<reference evidence="7" key="1">
    <citation type="journal article" date="2020" name="Stud. Mycol.">
        <title>101 Dothideomycetes genomes: a test case for predicting lifestyles and emergence of pathogens.</title>
        <authorList>
            <person name="Haridas S."/>
            <person name="Albert R."/>
            <person name="Binder M."/>
            <person name="Bloem J."/>
            <person name="Labutti K."/>
            <person name="Salamov A."/>
            <person name="Andreopoulos B."/>
            <person name="Baker S."/>
            <person name="Barry K."/>
            <person name="Bills G."/>
            <person name="Bluhm B."/>
            <person name="Cannon C."/>
            <person name="Castanera R."/>
            <person name="Culley D."/>
            <person name="Daum C."/>
            <person name="Ezra D."/>
            <person name="Gonzalez J."/>
            <person name="Henrissat B."/>
            <person name="Kuo A."/>
            <person name="Liang C."/>
            <person name="Lipzen A."/>
            <person name="Lutzoni F."/>
            <person name="Magnuson J."/>
            <person name="Mondo S."/>
            <person name="Nolan M."/>
            <person name="Ohm R."/>
            <person name="Pangilinan J."/>
            <person name="Park H.-J."/>
            <person name="Ramirez L."/>
            <person name="Alfaro M."/>
            <person name="Sun H."/>
            <person name="Tritt A."/>
            <person name="Yoshinaga Y."/>
            <person name="Zwiers L.-H."/>
            <person name="Turgeon B."/>
            <person name="Goodwin S."/>
            <person name="Spatafora J."/>
            <person name="Crous P."/>
            <person name="Grigoriev I."/>
        </authorList>
    </citation>
    <scope>NUCLEOTIDE SEQUENCE</scope>
    <source>
        <strain evidence="7">CBS 113389</strain>
    </source>
</reference>
<evidence type="ECO:0000256" key="3">
    <source>
        <dbReference type="ARBA" id="ARBA00023002"/>
    </source>
</evidence>
<dbReference type="SUPFAM" id="SSF48179">
    <property type="entry name" value="6-phosphogluconate dehydrogenase C-terminal domain-like"/>
    <property type="match status" value="1"/>
</dbReference>
<protein>
    <recommendedName>
        <fullName evidence="4">2-dehydropantoate 2-reductase</fullName>
        <ecNumber evidence="4">1.1.1.169</ecNumber>
    </recommendedName>
    <alternativeName>
        <fullName evidence="4">Ketopantoate reductase</fullName>
    </alternativeName>
</protein>
<dbReference type="InterPro" id="IPR051402">
    <property type="entry name" value="KPR-Related"/>
</dbReference>
<comment type="similarity">
    <text evidence="1 4">Belongs to the ketopantoate reductase family.</text>
</comment>
<dbReference type="FunFam" id="1.10.1040.10:FF:000017">
    <property type="entry name" value="2-dehydropantoate 2-reductase"/>
    <property type="match status" value="1"/>
</dbReference>
<dbReference type="Pfam" id="PF08546">
    <property type="entry name" value="ApbA_C"/>
    <property type="match status" value="1"/>
</dbReference>
<dbReference type="InterPro" id="IPR013752">
    <property type="entry name" value="KPA_reductase"/>
</dbReference>
<dbReference type="Gene3D" id="3.40.50.720">
    <property type="entry name" value="NAD(P)-binding Rossmann-like Domain"/>
    <property type="match status" value="1"/>
</dbReference>
<keyword evidence="8" id="KW-1185">Reference proteome</keyword>
<evidence type="ECO:0000259" key="6">
    <source>
        <dbReference type="Pfam" id="PF08546"/>
    </source>
</evidence>
<dbReference type="InterPro" id="IPR003710">
    <property type="entry name" value="ApbA"/>
</dbReference>
<dbReference type="PANTHER" id="PTHR21708:SF30">
    <property type="entry name" value="2-DEHYDROPANTOATE 2-REDUCTASE-RELATED"/>
    <property type="match status" value="1"/>
</dbReference>
<proteinExistence type="inferred from homology"/>
<name>A0A6A6PY48_9PEZI</name>
<dbReference type="InterPro" id="IPR013332">
    <property type="entry name" value="KPR_N"/>
</dbReference>
<dbReference type="GO" id="GO:0005737">
    <property type="term" value="C:cytoplasm"/>
    <property type="evidence" value="ECO:0007669"/>
    <property type="project" value="TreeGrafter"/>
</dbReference>
<dbReference type="GO" id="GO:0008677">
    <property type="term" value="F:2-dehydropantoate 2-reductase activity"/>
    <property type="evidence" value="ECO:0007669"/>
    <property type="project" value="UniProtKB-EC"/>
</dbReference>
<dbReference type="NCBIfam" id="TIGR00745">
    <property type="entry name" value="apbA_panE"/>
    <property type="match status" value="1"/>
</dbReference>
<dbReference type="GeneID" id="54474397"/>
<dbReference type="InterPro" id="IPR013328">
    <property type="entry name" value="6PGD_dom2"/>
</dbReference>
<comment type="function">
    <text evidence="4">Catalyzes the NADPH-dependent reduction of ketopantoate into pantoic acid.</text>
</comment>
<comment type="catalytic activity">
    <reaction evidence="4">
        <text>(R)-pantoate + NADP(+) = 2-dehydropantoate + NADPH + H(+)</text>
        <dbReference type="Rhea" id="RHEA:16233"/>
        <dbReference type="ChEBI" id="CHEBI:11561"/>
        <dbReference type="ChEBI" id="CHEBI:15378"/>
        <dbReference type="ChEBI" id="CHEBI:15980"/>
        <dbReference type="ChEBI" id="CHEBI:57783"/>
        <dbReference type="ChEBI" id="CHEBI:58349"/>
        <dbReference type="EC" id="1.1.1.169"/>
    </reaction>
</comment>
<feature type="domain" description="Ketopantoate reductase C-terminal" evidence="6">
    <location>
        <begin position="185"/>
        <end position="313"/>
    </location>
</feature>
<keyword evidence="2 4" id="KW-0521">NADP</keyword>
<dbReference type="OrthoDB" id="3609at2759"/>
<dbReference type="PANTHER" id="PTHR21708">
    <property type="entry name" value="PROBABLE 2-DEHYDROPANTOATE 2-REDUCTASE"/>
    <property type="match status" value="1"/>
</dbReference>
<gene>
    <name evidence="7" type="ORF">BDY17DRAFT_296075</name>
</gene>
<dbReference type="EMBL" id="MU001634">
    <property type="protein sequence ID" value="KAF2484649.1"/>
    <property type="molecule type" value="Genomic_DNA"/>
</dbReference>
<dbReference type="Proteomes" id="UP000799767">
    <property type="component" value="Unassembled WGS sequence"/>
</dbReference>
<feature type="domain" description="Ketopantoate reductase N-terminal" evidence="5">
    <location>
        <begin position="7"/>
        <end position="155"/>
    </location>
</feature>
<evidence type="ECO:0000313" key="8">
    <source>
        <dbReference type="Proteomes" id="UP000799767"/>
    </source>
</evidence>
<evidence type="ECO:0000256" key="4">
    <source>
        <dbReference type="RuleBase" id="RU362068"/>
    </source>
</evidence>
<evidence type="ECO:0000259" key="5">
    <source>
        <dbReference type="Pfam" id="PF02558"/>
    </source>
</evidence>
<dbReference type="InterPro" id="IPR008927">
    <property type="entry name" value="6-PGluconate_DH-like_C_sf"/>
</dbReference>
<dbReference type="RefSeq" id="XP_033591218.1">
    <property type="nucleotide sequence ID" value="XM_033733395.1"/>
</dbReference>
<sequence>MPPTNALIFGAGGVGCVYGYIMHKGGARITAVCRTNYPAVKERGILIHSQIFGTCRYHPTAVQTAAEAAQHGPFDYIIVASKAFRETPALIRDAVTPGHTTVVLAQNGIGIEEEYARLYPSNPIVSGVVYLPVTQTEPGVVAMAALERFEIGTYPANASAKAKQAVQRLSEIWTAGGATAPVLDDVQPLRWLKVAINAAWNPTTALTLCDDANYLRSSSTSEKTVVRIMQEVGLVATAAGYPDAITDETIAKDLERPRARLETGGKEPSMLTDVRENRPIEVEAILGNILRIGKKHGVTELPYLELLYTLASARDYELRRPETWKPISFAVSKSNVQQNGQS</sequence>
<evidence type="ECO:0000313" key="7">
    <source>
        <dbReference type="EMBL" id="KAF2484649.1"/>
    </source>
</evidence>
<keyword evidence="3 4" id="KW-0560">Oxidoreductase</keyword>
<dbReference type="Gene3D" id="1.10.1040.10">
    <property type="entry name" value="N-(1-d-carboxylethyl)-l-norvaline Dehydrogenase, domain 2"/>
    <property type="match status" value="1"/>
</dbReference>
<evidence type="ECO:0000256" key="2">
    <source>
        <dbReference type="ARBA" id="ARBA00022857"/>
    </source>
</evidence>
<accession>A0A6A6PY48</accession>
<dbReference type="EC" id="1.1.1.169" evidence="4"/>
<dbReference type="InterPro" id="IPR036291">
    <property type="entry name" value="NAD(P)-bd_dom_sf"/>
</dbReference>
<dbReference type="AlphaFoldDB" id="A0A6A6PY48"/>
<evidence type="ECO:0000256" key="1">
    <source>
        <dbReference type="ARBA" id="ARBA00007870"/>
    </source>
</evidence>
<dbReference type="GO" id="GO:0015940">
    <property type="term" value="P:pantothenate biosynthetic process"/>
    <property type="evidence" value="ECO:0007669"/>
    <property type="project" value="InterPro"/>
</dbReference>
<organism evidence="7 8">
    <name type="scientific">Neohortaea acidophila</name>
    <dbReference type="NCBI Taxonomy" id="245834"/>
    <lineage>
        <taxon>Eukaryota</taxon>
        <taxon>Fungi</taxon>
        <taxon>Dikarya</taxon>
        <taxon>Ascomycota</taxon>
        <taxon>Pezizomycotina</taxon>
        <taxon>Dothideomycetes</taxon>
        <taxon>Dothideomycetidae</taxon>
        <taxon>Mycosphaerellales</taxon>
        <taxon>Teratosphaeriaceae</taxon>
        <taxon>Neohortaea</taxon>
    </lineage>
</organism>
<dbReference type="Pfam" id="PF02558">
    <property type="entry name" value="ApbA"/>
    <property type="match status" value="1"/>
</dbReference>
<dbReference type="SUPFAM" id="SSF51735">
    <property type="entry name" value="NAD(P)-binding Rossmann-fold domains"/>
    <property type="match status" value="1"/>
</dbReference>